<dbReference type="AlphaFoldDB" id="A0A016VYW0"/>
<sequence>MDINSVIVMMMPSGPENERIIETTLGRGVDTSNSLFADTGVNNFTLGNLSDAFRGSSTNVDQPQPKSSPTRDWCVVTGEQLQNYDQSEWDALLRHKYIVFARTNPEQKLLIVQEVQRRGETVAVTGGGVNDAPALAHANVGIAMGLCGSDIARQTADIVLLDDNFASIVMGIEEGRLLFDNLRLSLAYTFAHICPEIFPIMLTFVLGLPLGLSPLQILSIDLASEMPPAVSLAYEQPEQDIMLTRPRSGKTRLLSKGLLVYAYIFAGAGITIGCIAAYLSVYWYHNITVRDLLFTAEHHWKVGAMNFTTSDGVVYNEKNQLEIKGQAAAAWQIVLVMSQVFHLYNCSTRRISVFRHGITNVVSIVAVIIEVSLLVVFVYTTPCQYIMDTHTPPHHVWAIAPLVGLYILAYNEGRKYLIRNYPKSKFIKLVKW</sequence>
<dbReference type="GO" id="GO:0030007">
    <property type="term" value="P:intracellular potassium ion homeostasis"/>
    <property type="evidence" value="ECO:0007669"/>
    <property type="project" value="TreeGrafter"/>
</dbReference>
<evidence type="ECO:0000313" key="8">
    <source>
        <dbReference type="EMBL" id="EYC32222.1"/>
    </source>
</evidence>
<dbReference type="PANTHER" id="PTHR43294">
    <property type="entry name" value="SODIUM/POTASSIUM-TRANSPORTING ATPASE SUBUNIT ALPHA"/>
    <property type="match status" value="1"/>
</dbReference>
<gene>
    <name evidence="8" type="primary">Acey_s0003.g1465</name>
    <name evidence="8" type="ORF">Y032_0003g1465</name>
</gene>
<dbReference type="PRINTS" id="PR00119">
    <property type="entry name" value="CATATPASE"/>
</dbReference>
<keyword evidence="9" id="KW-1185">Reference proteome</keyword>
<dbReference type="EMBL" id="JARK01001339">
    <property type="protein sequence ID" value="EYC32222.1"/>
    <property type="molecule type" value="Genomic_DNA"/>
</dbReference>
<proteinExistence type="predicted"/>
<reference evidence="9" key="1">
    <citation type="journal article" date="2015" name="Nat. Genet.">
        <title>The genome and transcriptome of the zoonotic hookworm Ancylostoma ceylanicum identify infection-specific gene families.</title>
        <authorList>
            <person name="Schwarz E.M."/>
            <person name="Hu Y."/>
            <person name="Antoshechkin I."/>
            <person name="Miller M.M."/>
            <person name="Sternberg P.W."/>
            <person name="Aroian R.V."/>
        </authorList>
    </citation>
    <scope>NUCLEOTIDE SEQUENCE</scope>
    <source>
        <strain evidence="9">HY135</strain>
    </source>
</reference>
<dbReference type="GO" id="GO:0016887">
    <property type="term" value="F:ATP hydrolysis activity"/>
    <property type="evidence" value="ECO:0007669"/>
    <property type="project" value="InterPro"/>
</dbReference>
<dbReference type="InterPro" id="IPR023298">
    <property type="entry name" value="ATPase_P-typ_TM_dom_sf"/>
</dbReference>
<dbReference type="Gene3D" id="1.20.1110.10">
    <property type="entry name" value="Calcium-transporting ATPase, transmembrane domain"/>
    <property type="match status" value="1"/>
</dbReference>
<dbReference type="GO" id="GO:1902600">
    <property type="term" value="P:proton transmembrane transport"/>
    <property type="evidence" value="ECO:0007669"/>
    <property type="project" value="TreeGrafter"/>
</dbReference>
<evidence type="ECO:0000256" key="2">
    <source>
        <dbReference type="ARBA" id="ARBA00022475"/>
    </source>
</evidence>
<dbReference type="SUPFAM" id="SSF81665">
    <property type="entry name" value="Calcium ATPase, transmembrane domain M"/>
    <property type="match status" value="1"/>
</dbReference>
<protein>
    <recommendedName>
        <fullName evidence="7">Cation-transporting P-type ATPase C-terminal domain-containing protein</fullName>
    </recommendedName>
</protein>
<dbReference type="PRINTS" id="PR00120">
    <property type="entry name" value="HATPASE"/>
</dbReference>
<dbReference type="GO" id="GO:0005524">
    <property type="term" value="F:ATP binding"/>
    <property type="evidence" value="ECO:0007669"/>
    <property type="project" value="InterPro"/>
</dbReference>
<evidence type="ECO:0000256" key="3">
    <source>
        <dbReference type="ARBA" id="ARBA00022692"/>
    </source>
</evidence>
<dbReference type="InterPro" id="IPR001757">
    <property type="entry name" value="P_typ_ATPase"/>
</dbReference>
<dbReference type="OrthoDB" id="3352408at2759"/>
<accession>A0A016VYW0</accession>
<dbReference type="GO" id="GO:1990573">
    <property type="term" value="P:potassium ion import across plasma membrane"/>
    <property type="evidence" value="ECO:0007669"/>
    <property type="project" value="TreeGrafter"/>
</dbReference>
<keyword evidence="5 6" id="KW-0472">Membrane</keyword>
<dbReference type="GO" id="GO:0005886">
    <property type="term" value="C:plasma membrane"/>
    <property type="evidence" value="ECO:0007669"/>
    <property type="project" value="UniProtKB-SubCell"/>
</dbReference>
<comment type="caution">
    <text evidence="8">The sequence shown here is derived from an EMBL/GenBank/DDBJ whole genome shotgun (WGS) entry which is preliminary data.</text>
</comment>
<organism evidence="8 9">
    <name type="scientific">Ancylostoma ceylanicum</name>
    <dbReference type="NCBI Taxonomy" id="53326"/>
    <lineage>
        <taxon>Eukaryota</taxon>
        <taxon>Metazoa</taxon>
        <taxon>Ecdysozoa</taxon>
        <taxon>Nematoda</taxon>
        <taxon>Chromadorea</taxon>
        <taxon>Rhabditida</taxon>
        <taxon>Rhabditina</taxon>
        <taxon>Rhabditomorpha</taxon>
        <taxon>Strongyloidea</taxon>
        <taxon>Ancylostomatidae</taxon>
        <taxon>Ancylostomatinae</taxon>
        <taxon>Ancylostoma</taxon>
    </lineage>
</organism>
<name>A0A016VYW0_9BILA</name>
<dbReference type="Pfam" id="PF00689">
    <property type="entry name" value="Cation_ATPase_C"/>
    <property type="match status" value="1"/>
</dbReference>
<evidence type="ECO:0000256" key="1">
    <source>
        <dbReference type="ARBA" id="ARBA00004651"/>
    </source>
</evidence>
<dbReference type="FunFam" id="1.20.1110.10:FF:000064">
    <property type="entry name" value="Cation transporting ATPase"/>
    <property type="match status" value="1"/>
</dbReference>
<dbReference type="Proteomes" id="UP000024635">
    <property type="component" value="Unassembled WGS sequence"/>
</dbReference>
<feature type="transmembrane region" description="Helical" evidence="6">
    <location>
        <begin position="358"/>
        <end position="379"/>
    </location>
</feature>
<dbReference type="InterPro" id="IPR050510">
    <property type="entry name" value="Cation_transp_ATPase_P-type"/>
</dbReference>
<dbReference type="Gene3D" id="3.40.50.1000">
    <property type="entry name" value="HAD superfamily/HAD-like"/>
    <property type="match status" value="1"/>
</dbReference>
<comment type="subcellular location">
    <subcellularLocation>
        <location evidence="1">Cell membrane</location>
        <topology evidence="1">Multi-pass membrane protein</topology>
    </subcellularLocation>
</comment>
<dbReference type="InterPro" id="IPR036412">
    <property type="entry name" value="HAD-like_sf"/>
</dbReference>
<dbReference type="PANTHER" id="PTHR43294:SF21">
    <property type="entry name" value="CATION TRANSPORTING ATPASE"/>
    <property type="match status" value="1"/>
</dbReference>
<dbReference type="InterPro" id="IPR006068">
    <property type="entry name" value="ATPase_P-typ_cation-transptr_C"/>
</dbReference>
<evidence type="ECO:0000256" key="4">
    <source>
        <dbReference type="ARBA" id="ARBA00022989"/>
    </source>
</evidence>
<dbReference type="NCBIfam" id="TIGR01494">
    <property type="entry name" value="ATPase_P-type"/>
    <property type="match status" value="1"/>
</dbReference>
<dbReference type="InterPro" id="IPR023214">
    <property type="entry name" value="HAD_sf"/>
</dbReference>
<keyword evidence="4 6" id="KW-1133">Transmembrane helix</keyword>
<evidence type="ECO:0000256" key="6">
    <source>
        <dbReference type="SAM" id="Phobius"/>
    </source>
</evidence>
<dbReference type="GO" id="GO:0006883">
    <property type="term" value="P:intracellular sodium ion homeostasis"/>
    <property type="evidence" value="ECO:0007669"/>
    <property type="project" value="TreeGrafter"/>
</dbReference>
<dbReference type="SUPFAM" id="SSF56784">
    <property type="entry name" value="HAD-like"/>
    <property type="match status" value="1"/>
</dbReference>
<keyword evidence="3 6" id="KW-0812">Transmembrane</keyword>
<keyword evidence="2" id="KW-1003">Cell membrane</keyword>
<evidence type="ECO:0000313" key="9">
    <source>
        <dbReference type="Proteomes" id="UP000024635"/>
    </source>
</evidence>
<dbReference type="GO" id="GO:0036376">
    <property type="term" value="P:sodium ion export across plasma membrane"/>
    <property type="evidence" value="ECO:0007669"/>
    <property type="project" value="TreeGrafter"/>
</dbReference>
<evidence type="ECO:0000256" key="5">
    <source>
        <dbReference type="ARBA" id="ARBA00023136"/>
    </source>
</evidence>
<feature type="transmembrane region" description="Helical" evidence="6">
    <location>
        <begin position="394"/>
        <end position="411"/>
    </location>
</feature>
<feature type="transmembrane region" description="Helical" evidence="6">
    <location>
        <begin position="197"/>
        <end position="218"/>
    </location>
</feature>
<evidence type="ECO:0000259" key="7">
    <source>
        <dbReference type="Pfam" id="PF00689"/>
    </source>
</evidence>
<feature type="domain" description="Cation-transporting P-type ATPase C-terminal" evidence="7">
    <location>
        <begin position="209"/>
        <end position="417"/>
    </location>
</feature>
<feature type="transmembrane region" description="Helical" evidence="6">
    <location>
        <begin position="258"/>
        <end position="284"/>
    </location>
</feature>
<dbReference type="STRING" id="53326.A0A016VYW0"/>
<dbReference type="GO" id="GO:0005391">
    <property type="term" value="F:P-type sodium:potassium-exchanging transporter activity"/>
    <property type="evidence" value="ECO:0007669"/>
    <property type="project" value="TreeGrafter"/>
</dbReference>